<dbReference type="Pfam" id="PF26629">
    <property type="entry name" value="GT2_TM_C"/>
    <property type="match status" value="1"/>
</dbReference>
<dbReference type="AlphaFoldDB" id="A0A0F8XUI4"/>
<dbReference type="InterPro" id="IPR058718">
    <property type="entry name" value="Agl6_TM_C"/>
</dbReference>
<reference evidence="3" key="1">
    <citation type="journal article" date="2015" name="Nature">
        <title>Complex archaea that bridge the gap between prokaryotes and eukaryotes.</title>
        <authorList>
            <person name="Spang A."/>
            <person name="Saw J.H."/>
            <person name="Jorgensen S.L."/>
            <person name="Zaremba-Niedzwiedzka K."/>
            <person name="Martijn J."/>
            <person name="Lind A.E."/>
            <person name="van Eijk R."/>
            <person name="Schleper C."/>
            <person name="Guy L."/>
            <person name="Ettema T.J."/>
        </authorList>
    </citation>
    <scope>NUCLEOTIDE SEQUENCE</scope>
</reference>
<keyword evidence="1" id="KW-0812">Transmembrane</keyword>
<comment type="caution">
    <text evidence="3">The sequence shown here is derived from an EMBL/GenBank/DDBJ whole genome shotgun (WGS) entry which is preliminary data.</text>
</comment>
<organism evidence="3">
    <name type="scientific">marine sediment metagenome</name>
    <dbReference type="NCBI Taxonomy" id="412755"/>
    <lineage>
        <taxon>unclassified sequences</taxon>
        <taxon>metagenomes</taxon>
        <taxon>ecological metagenomes</taxon>
    </lineage>
</organism>
<gene>
    <name evidence="3" type="ORF">LCGC14_3165080</name>
</gene>
<dbReference type="EMBL" id="LAZR01070069">
    <property type="protein sequence ID" value="KKK45669.1"/>
    <property type="molecule type" value="Genomic_DNA"/>
</dbReference>
<keyword evidence="1" id="KW-1133">Transmembrane helix</keyword>
<accession>A0A0F8XUI4</accession>
<feature type="transmembrane region" description="Helical" evidence="1">
    <location>
        <begin position="75"/>
        <end position="99"/>
    </location>
</feature>
<name>A0A0F8XUI4_9ZZZZ</name>
<evidence type="ECO:0000313" key="3">
    <source>
        <dbReference type="EMBL" id="KKK45669.1"/>
    </source>
</evidence>
<evidence type="ECO:0000259" key="2">
    <source>
        <dbReference type="Pfam" id="PF26629"/>
    </source>
</evidence>
<protein>
    <recommendedName>
        <fullName evidence="2">Low-salt glycan biosynthesis hexosyltransferase Agl6 C-terminal transmembrane region domain-containing protein</fullName>
    </recommendedName>
</protein>
<feature type="transmembrane region" description="Helical" evidence="1">
    <location>
        <begin position="30"/>
        <end position="54"/>
    </location>
</feature>
<feature type="transmembrane region" description="Helical" evidence="1">
    <location>
        <begin position="111"/>
        <end position="135"/>
    </location>
</feature>
<evidence type="ECO:0000256" key="1">
    <source>
        <dbReference type="SAM" id="Phobius"/>
    </source>
</evidence>
<feature type="domain" description="Low-salt glycan biosynthesis hexosyltransferase Agl6 C-terminal transmembrane region" evidence="2">
    <location>
        <begin position="47"/>
        <end position="132"/>
    </location>
</feature>
<proteinExistence type="predicted"/>
<sequence>MFAIGLVLTTLTFGGKFMLLGVGLDLHSFIFGVMSLMVGFQMIINGVITDLYAIRHKLKMDDKVARALTPKVLKALLAAGAVSFLLGVGLSLASAWAWAREGFGAYLDTRGVISALFFTFFGLQVVFSSLISLVFQREYRRQQVSSGPHPAGKGRLGQGDR</sequence>
<keyword evidence="1" id="KW-0472">Membrane</keyword>